<dbReference type="InterPro" id="IPR013078">
    <property type="entry name" value="His_Pase_superF_clade-1"/>
</dbReference>
<dbReference type="EMBL" id="RAWE01000168">
    <property type="protein sequence ID" value="RKG97665.1"/>
    <property type="molecule type" value="Genomic_DNA"/>
</dbReference>
<dbReference type="InterPro" id="IPR050275">
    <property type="entry name" value="PGM_Phosphatase"/>
</dbReference>
<dbReference type="InterPro" id="IPR029033">
    <property type="entry name" value="His_PPase_superfam"/>
</dbReference>
<comment type="caution">
    <text evidence="1">The sequence shown here is derived from an EMBL/GenBank/DDBJ whole genome shotgun (WGS) entry which is preliminary data.</text>
</comment>
<gene>
    <name evidence="1" type="ORF">D7X32_32030</name>
</gene>
<dbReference type="PANTHER" id="PTHR48100">
    <property type="entry name" value="BROAD-SPECIFICITY PHOSPHATASE YOR283W-RELATED"/>
    <property type="match status" value="1"/>
</dbReference>
<evidence type="ECO:0000313" key="2">
    <source>
        <dbReference type="Proteomes" id="UP000268313"/>
    </source>
</evidence>
<organism evidence="1 2">
    <name type="scientific">Corallococcus carmarthensis</name>
    <dbReference type="NCBI Taxonomy" id="2316728"/>
    <lineage>
        <taxon>Bacteria</taxon>
        <taxon>Pseudomonadati</taxon>
        <taxon>Myxococcota</taxon>
        <taxon>Myxococcia</taxon>
        <taxon>Myxococcales</taxon>
        <taxon>Cystobacterineae</taxon>
        <taxon>Myxococcaceae</taxon>
        <taxon>Corallococcus</taxon>
    </lineage>
</organism>
<dbReference type="OrthoDB" id="9781415at2"/>
<sequence length="170" mass="18816">MTEPPAIFYLARHAPADWSADAVDPPLSAQGWAQARRMAARCAHLPISRVVTSPLRRARQTASLLAEAHHCPVQEEAHLQELGTSEFRPDFEQRVERWLQTCPPPPAGTLWVSHGGFLNVVLSTWRVRVPQPSVPRDRHGSLLAPGEVWALDAFGAGALAWRIIDVGEDR</sequence>
<dbReference type="RefSeq" id="WP_120606369.1">
    <property type="nucleotide sequence ID" value="NZ_RAWE01000168.1"/>
</dbReference>
<dbReference type="Pfam" id="PF00300">
    <property type="entry name" value="His_Phos_1"/>
    <property type="match status" value="1"/>
</dbReference>
<name>A0A3A8JR51_9BACT</name>
<keyword evidence="2" id="KW-1185">Reference proteome</keyword>
<dbReference type="AlphaFoldDB" id="A0A3A8JR51"/>
<proteinExistence type="predicted"/>
<dbReference type="CDD" id="cd07067">
    <property type="entry name" value="HP_PGM_like"/>
    <property type="match status" value="1"/>
</dbReference>
<dbReference type="GO" id="GO:0005737">
    <property type="term" value="C:cytoplasm"/>
    <property type="evidence" value="ECO:0007669"/>
    <property type="project" value="TreeGrafter"/>
</dbReference>
<dbReference type="SMART" id="SM00855">
    <property type="entry name" value="PGAM"/>
    <property type="match status" value="1"/>
</dbReference>
<protein>
    <recommendedName>
        <fullName evidence="3">Histidine phosphatase family protein</fullName>
    </recommendedName>
</protein>
<dbReference type="PANTHER" id="PTHR48100:SF1">
    <property type="entry name" value="HISTIDINE PHOSPHATASE FAMILY PROTEIN-RELATED"/>
    <property type="match status" value="1"/>
</dbReference>
<accession>A0A3A8JR51</accession>
<evidence type="ECO:0008006" key="3">
    <source>
        <dbReference type="Google" id="ProtNLM"/>
    </source>
</evidence>
<dbReference type="Gene3D" id="3.40.50.1240">
    <property type="entry name" value="Phosphoglycerate mutase-like"/>
    <property type="match status" value="1"/>
</dbReference>
<evidence type="ECO:0000313" key="1">
    <source>
        <dbReference type="EMBL" id="RKG97665.1"/>
    </source>
</evidence>
<reference evidence="2" key="1">
    <citation type="submission" date="2018-09" db="EMBL/GenBank/DDBJ databases">
        <authorList>
            <person name="Livingstone P.G."/>
            <person name="Whitworth D.E."/>
        </authorList>
    </citation>
    <scope>NUCLEOTIDE SEQUENCE [LARGE SCALE GENOMIC DNA]</scope>
    <source>
        <strain evidence="2">CA043D</strain>
    </source>
</reference>
<dbReference type="GO" id="GO:0016791">
    <property type="term" value="F:phosphatase activity"/>
    <property type="evidence" value="ECO:0007669"/>
    <property type="project" value="TreeGrafter"/>
</dbReference>
<dbReference type="SUPFAM" id="SSF53254">
    <property type="entry name" value="Phosphoglycerate mutase-like"/>
    <property type="match status" value="1"/>
</dbReference>
<dbReference type="Proteomes" id="UP000268313">
    <property type="component" value="Unassembled WGS sequence"/>
</dbReference>